<dbReference type="OrthoDB" id="5964615at2759"/>
<evidence type="ECO:0008006" key="6">
    <source>
        <dbReference type="Google" id="ProtNLM"/>
    </source>
</evidence>
<evidence type="ECO:0000313" key="5">
    <source>
        <dbReference type="Proteomes" id="UP000594262"/>
    </source>
</evidence>
<sequence>MDGYAINLVMYIQSIIIFLSLQQYTVYGAIKTSVSNTTVGTTQYIVKKTMFKKYPNLMPASTANNYQSINQEITNATTKKCGTFCYQENDCWSFLFFRSKTPPTCTLLDGPIDRTHMDQNTTVDYYEVWNQCSSNDSICNLGVCVPNYVTDSYTCHCPSTYTGQHCQTLISIPEYKCTENPKVIGSYQAGTTSWKIEVKLTFKVIVSHGTFFEIQYNNQQHKLFALQLRTTYKKLVITDFAKNIDGTARSNIQPTNSNRYSPAPDTFSTLLFTFVPSLDQELKSSLHYELKDGEGETLGTGTIDIDIYGSLGEITLHNGSDYDAKKGKNHEESGFGAKIWTRGIKAA</sequence>
<keyword evidence="1" id="KW-1015">Disulfide bond</keyword>
<dbReference type="Proteomes" id="UP000594262">
    <property type="component" value="Unplaced"/>
</dbReference>
<dbReference type="PROSITE" id="PS00022">
    <property type="entry name" value="EGF_1"/>
    <property type="match status" value="1"/>
</dbReference>
<dbReference type="Pfam" id="PF00024">
    <property type="entry name" value="PAN_1"/>
    <property type="match status" value="1"/>
</dbReference>
<feature type="domain" description="Apple" evidence="3">
    <location>
        <begin position="46"/>
        <end position="132"/>
    </location>
</feature>
<evidence type="ECO:0000313" key="4">
    <source>
        <dbReference type="EnsemblMetazoa" id="CLYHEMP001712.2"/>
    </source>
</evidence>
<feature type="disulfide bond" evidence="1">
    <location>
        <begin position="157"/>
        <end position="166"/>
    </location>
</feature>
<dbReference type="Gene3D" id="2.10.25.10">
    <property type="entry name" value="Laminin"/>
    <property type="match status" value="1"/>
</dbReference>
<evidence type="ECO:0000259" key="3">
    <source>
        <dbReference type="PROSITE" id="PS50948"/>
    </source>
</evidence>
<evidence type="ECO:0000256" key="1">
    <source>
        <dbReference type="PROSITE-ProRule" id="PRU00076"/>
    </source>
</evidence>
<keyword evidence="5" id="KW-1185">Reference proteome</keyword>
<organism evidence="4 5">
    <name type="scientific">Clytia hemisphaerica</name>
    <dbReference type="NCBI Taxonomy" id="252671"/>
    <lineage>
        <taxon>Eukaryota</taxon>
        <taxon>Metazoa</taxon>
        <taxon>Cnidaria</taxon>
        <taxon>Hydrozoa</taxon>
        <taxon>Hydroidolina</taxon>
        <taxon>Leptothecata</taxon>
        <taxon>Obeliida</taxon>
        <taxon>Clytiidae</taxon>
        <taxon>Clytia</taxon>
    </lineage>
</organism>
<dbReference type="EnsemblMetazoa" id="CLYHEMT001712.2">
    <property type="protein sequence ID" value="CLYHEMP001712.2"/>
    <property type="gene ID" value="CLYHEMG001712"/>
</dbReference>
<comment type="caution">
    <text evidence="1">Lacks conserved residue(s) required for the propagation of feature annotation.</text>
</comment>
<dbReference type="InterPro" id="IPR000742">
    <property type="entry name" value="EGF"/>
</dbReference>
<feature type="domain" description="EGF-like" evidence="2">
    <location>
        <begin position="128"/>
        <end position="167"/>
    </location>
</feature>
<dbReference type="InterPro" id="IPR003609">
    <property type="entry name" value="Pan_app"/>
</dbReference>
<proteinExistence type="predicted"/>
<dbReference type="SUPFAM" id="SSF57196">
    <property type="entry name" value="EGF/Laminin"/>
    <property type="match status" value="1"/>
</dbReference>
<dbReference type="PROSITE" id="PS50026">
    <property type="entry name" value="EGF_3"/>
    <property type="match status" value="1"/>
</dbReference>
<reference evidence="4" key="1">
    <citation type="submission" date="2021-01" db="UniProtKB">
        <authorList>
            <consortium name="EnsemblMetazoa"/>
        </authorList>
    </citation>
    <scope>IDENTIFICATION</scope>
</reference>
<dbReference type="CDD" id="cd00054">
    <property type="entry name" value="EGF_CA"/>
    <property type="match status" value="1"/>
</dbReference>
<name>A0A7M5V3B8_9CNID</name>
<accession>A0A7M5V3B8</accession>
<dbReference type="GeneID" id="136801606"/>
<dbReference type="RefSeq" id="XP_066914348.1">
    <property type="nucleotide sequence ID" value="XM_067058247.1"/>
</dbReference>
<dbReference type="PROSITE" id="PS50948">
    <property type="entry name" value="PAN"/>
    <property type="match status" value="1"/>
</dbReference>
<keyword evidence="1" id="KW-0245">EGF-like domain</keyword>
<evidence type="ECO:0000259" key="2">
    <source>
        <dbReference type="PROSITE" id="PS50026"/>
    </source>
</evidence>
<dbReference type="AlphaFoldDB" id="A0A7M5V3B8"/>
<protein>
    <recommendedName>
        <fullName evidence="6">EGF-like domain-containing protein</fullName>
    </recommendedName>
</protein>